<evidence type="ECO:0000256" key="7">
    <source>
        <dbReference type="SAM" id="Phobius"/>
    </source>
</evidence>
<sequence length="599" mass="66252">MAEWDHELYPPPTEDDKIQLRKIAGEIPWIGYSLCVVEFAERASYYGAVQVFANFLQKPLPKGGNGAGAPPKGTQLSAGALGKGLQFGNAFVLLFRFMAYALPIFGAWIGDTKIGRYPAILLGVLICGIAHIIQVVGALPSVLQAGHGLAPFLISLFILAIGAGIFKPNILPTVLDQYRHQHQFVKTLKTGERVIVDPEMTVNRISLIFYGFVNVGAFFPVATVYAEKRIGFWLAFLLPGIIYFLLPLGLLLTYKKTYRVKPNGTALDDFFNIVRVAFVRNKGKFWKHGFLDAAKPSVLAAEGVTRWGNRDIHWSDELVGDVKRTISACVMFLYFPVWYLNNGGVGSVLTSQGSSMKTNGAPNDLLSNFNALSIIFFAPLLTNVIYPVLERHNMMPGRITRITFGFTLAWISSVIGAITQWYIYKTSPCGHFATDCTIGDGVSPLSVWVQLPNVILGAISECFCQVTAYEIAYARSPKNMKAIVMSIFLFMNALSNALAQIMTPAIKDPNLVWVWASPAIVLFFVTIVFYWRYRYMNSDVFMTEEAVTSDEKPAHLEDGLARAETMGGGSTVRAVDDEKKILEHVDTDGSEDLPHEKKV</sequence>
<dbReference type="GO" id="GO:0005886">
    <property type="term" value="C:plasma membrane"/>
    <property type="evidence" value="ECO:0007669"/>
    <property type="project" value="UniProtKB-ARBA"/>
</dbReference>
<feature type="transmembrane region" description="Helical" evidence="7">
    <location>
        <begin position="401"/>
        <end position="423"/>
    </location>
</feature>
<keyword evidence="5 7" id="KW-1133">Transmembrane helix</keyword>
<proteinExistence type="inferred from homology"/>
<dbReference type="InterPro" id="IPR036259">
    <property type="entry name" value="MFS_trans_sf"/>
</dbReference>
<feature type="transmembrane region" description="Helical" evidence="7">
    <location>
        <begin position="369"/>
        <end position="389"/>
    </location>
</feature>
<feature type="transmembrane region" description="Helical" evidence="7">
    <location>
        <begin position="484"/>
        <end position="506"/>
    </location>
</feature>
<feature type="transmembrane region" description="Helical" evidence="7">
    <location>
        <begin position="232"/>
        <end position="254"/>
    </location>
</feature>
<evidence type="ECO:0000256" key="3">
    <source>
        <dbReference type="ARBA" id="ARBA00022448"/>
    </source>
</evidence>
<evidence type="ECO:0000256" key="5">
    <source>
        <dbReference type="ARBA" id="ARBA00022989"/>
    </source>
</evidence>
<gene>
    <name evidence="8" type="ORF">EJ08DRAFT_646300</name>
</gene>
<dbReference type="Pfam" id="PF00854">
    <property type="entry name" value="PTR2"/>
    <property type="match status" value="1"/>
</dbReference>
<dbReference type="SUPFAM" id="SSF103473">
    <property type="entry name" value="MFS general substrate transporter"/>
    <property type="match status" value="1"/>
</dbReference>
<comment type="caution">
    <text evidence="8">The sequence shown here is derived from an EMBL/GenBank/DDBJ whole genome shotgun (WGS) entry which is preliminary data.</text>
</comment>
<feature type="transmembrane region" description="Helical" evidence="7">
    <location>
        <begin position="454"/>
        <end position="472"/>
    </location>
</feature>
<evidence type="ECO:0000313" key="9">
    <source>
        <dbReference type="Proteomes" id="UP000800235"/>
    </source>
</evidence>
<dbReference type="EMBL" id="MU007015">
    <property type="protein sequence ID" value="KAF2434848.1"/>
    <property type="molecule type" value="Genomic_DNA"/>
</dbReference>
<dbReference type="Proteomes" id="UP000800235">
    <property type="component" value="Unassembled WGS sequence"/>
</dbReference>
<dbReference type="FunFam" id="1.20.1250.20:FF:000085">
    <property type="entry name" value="MFS peptide transporter Ptr2"/>
    <property type="match status" value="1"/>
</dbReference>
<keyword evidence="3" id="KW-0813">Transport</keyword>
<feature type="transmembrane region" description="Helical" evidence="7">
    <location>
        <begin position="121"/>
        <end position="143"/>
    </location>
</feature>
<evidence type="ECO:0000256" key="1">
    <source>
        <dbReference type="ARBA" id="ARBA00004141"/>
    </source>
</evidence>
<keyword evidence="4 7" id="KW-0812">Transmembrane</keyword>
<organism evidence="8 9">
    <name type="scientific">Tothia fuscella</name>
    <dbReference type="NCBI Taxonomy" id="1048955"/>
    <lineage>
        <taxon>Eukaryota</taxon>
        <taxon>Fungi</taxon>
        <taxon>Dikarya</taxon>
        <taxon>Ascomycota</taxon>
        <taxon>Pezizomycotina</taxon>
        <taxon>Dothideomycetes</taxon>
        <taxon>Pleosporomycetidae</taxon>
        <taxon>Venturiales</taxon>
        <taxon>Cylindrosympodiaceae</taxon>
        <taxon>Tothia</taxon>
    </lineage>
</organism>
<accession>A0A9P4P0U4</accession>
<reference evidence="8" key="1">
    <citation type="journal article" date="2020" name="Stud. Mycol.">
        <title>101 Dothideomycetes genomes: a test case for predicting lifestyles and emergence of pathogens.</title>
        <authorList>
            <person name="Haridas S."/>
            <person name="Albert R."/>
            <person name="Binder M."/>
            <person name="Bloem J."/>
            <person name="Labutti K."/>
            <person name="Salamov A."/>
            <person name="Andreopoulos B."/>
            <person name="Baker S."/>
            <person name="Barry K."/>
            <person name="Bills G."/>
            <person name="Bluhm B."/>
            <person name="Cannon C."/>
            <person name="Castanera R."/>
            <person name="Culley D."/>
            <person name="Daum C."/>
            <person name="Ezra D."/>
            <person name="Gonzalez J."/>
            <person name="Henrissat B."/>
            <person name="Kuo A."/>
            <person name="Liang C."/>
            <person name="Lipzen A."/>
            <person name="Lutzoni F."/>
            <person name="Magnuson J."/>
            <person name="Mondo S."/>
            <person name="Nolan M."/>
            <person name="Ohm R."/>
            <person name="Pangilinan J."/>
            <person name="Park H.-J."/>
            <person name="Ramirez L."/>
            <person name="Alfaro M."/>
            <person name="Sun H."/>
            <person name="Tritt A."/>
            <person name="Yoshinaga Y."/>
            <person name="Zwiers L.-H."/>
            <person name="Turgeon B."/>
            <person name="Goodwin S."/>
            <person name="Spatafora J."/>
            <person name="Crous P."/>
            <person name="Grigoriev I."/>
        </authorList>
    </citation>
    <scope>NUCLEOTIDE SEQUENCE</scope>
    <source>
        <strain evidence="8">CBS 130266</strain>
    </source>
</reference>
<protein>
    <submittedName>
        <fullName evidence="8">PTR2-domain-containing protein</fullName>
    </submittedName>
</protein>
<feature type="transmembrane region" description="Helical" evidence="7">
    <location>
        <begin position="512"/>
        <end position="533"/>
    </location>
</feature>
<feature type="transmembrane region" description="Helical" evidence="7">
    <location>
        <begin position="207"/>
        <end position="226"/>
    </location>
</feature>
<evidence type="ECO:0000256" key="2">
    <source>
        <dbReference type="ARBA" id="ARBA00005982"/>
    </source>
</evidence>
<evidence type="ECO:0000313" key="8">
    <source>
        <dbReference type="EMBL" id="KAF2434848.1"/>
    </source>
</evidence>
<feature type="transmembrane region" description="Helical" evidence="7">
    <location>
        <begin position="149"/>
        <end position="166"/>
    </location>
</feature>
<dbReference type="Gene3D" id="1.20.1250.20">
    <property type="entry name" value="MFS general substrate transporter like domains"/>
    <property type="match status" value="1"/>
</dbReference>
<dbReference type="AlphaFoldDB" id="A0A9P4P0U4"/>
<keyword evidence="9" id="KW-1185">Reference proteome</keyword>
<comment type="similarity">
    <text evidence="2">Belongs to the major facilitator superfamily. Proton-dependent oligopeptide transporter (POT/PTR) (TC 2.A.17) family.</text>
</comment>
<name>A0A9P4P0U4_9PEZI</name>
<feature type="transmembrane region" description="Helical" evidence="7">
    <location>
        <begin position="328"/>
        <end position="349"/>
    </location>
</feature>
<comment type="subcellular location">
    <subcellularLocation>
        <location evidence="1">Membrane</location>
        <topology evidence="1">Multi-pass membrane protein</topology>
    </subcellularLocation>
</comment>
<dbReference type="OrthoDB" id="8904098at2759"/>
<keyword evidence="6 7" id="KW-0472">Membrane</keyword>
<evidence type="ECO:0000256" key="6">
    <source>
        <dbReference type="ARBA" id="ARBA00023136"/>
    </source>
</evidence>
<dbReference type="InterPro" id="IPR000109">
    <property type="entry name" value="POT_fam"/>
</dbReference>
<feature type="transmembrane region" description="Helical" evidence="7">
    <location>
        <begin position="90"/>
        <end position="109"/>
    </location>
</feature>
<dbReference type="PANTHER" id="PTHR11654">
    <property type="entry name" value="OLIGOPEPTIDE TRANSPORTER-RELATED"/>
    <property type="match status" value="1"/>
</dbReference>
<dbReference type="GO" id="GO:0071916">
    <property type="term" value="F:dipeptide transmembrane transporter activity"/>
    <property type="evidence" value="ECO:0007669"/>
    <property type="project" value="UniProtKB-ARBA"/>
</dbReference>
<evidence type="ECO:0000256" key="4">
    <source>
        <dbReference type="ARBA" id="ARBA00022692"/>
    </source>
</evidence>